<protein>
    <recommendedName>
        <fullName evidence="1">Transposase IS200-like domain-containing protein</fullName>
    </recommendedName>
</protein>
<dbReference type="GO" id="GO:0004803">
    <property type="term" value="F:transposase activity"/>
    <property type="evidence" value="ECO:0007669"/>
    <property type="project" value="InterPro"/>
</dbReference>
<dbReference type="eggNOG" id="COG1943">
    <property type="taxonomic scope" value="Bacteria"/>
</dbReference>
<dbReference type="KEGG" id="rpe:RPE_2066"/>
<dbReference type="Gene3D" id="3.30.70.1290">
    <property type="entry name" value="Transposase IS200-like"/>
    <property type="match status" value="1"/>
</dbReference>
<gene>
    <name evidence="2" type="ordered locus">RPE_2066</name>
</gene>
<dbReference type="NCBIfam" id="NF047646">
    <property type="entry name" value="REP_Tyr_transpos"/>
    <property type="match status" value="1"/>
</dbReference>
<organism evidence="2">
    <name type="scientific">Rhodopseudomonas palustris (strain BisA53)</name>
    <dbReference type="NCBI Taxonomy" id="316055"/>
    <lineage>
        <taxon>Bacteria</taxon>
        <taxon>Pseudomonadati</taxon>
        <taxon>Pseudomonadota</taxon>
        <taxon>Alphaproteobacteria</taxon>
        <taxon>Hyphomicrobiales</taxon>
        <taxon>Nitrobacteraceae</taxon>
        <taxon>Rhodopseudomonas</taxon>
    </lineage>
</organism>
<reference evidence="2" key="1">
    <citation type="submission" date="2006-09" db="EMBL/GenBank/DDBJ databases">
        <title>Complete sequence of Rhodopseudomonas palustris BisA53.</title>
        <authorList>
            <consortium name="US DOE Joint Genome Institute"/>
            <person name="Copeland A."/>
            <person name="Lucas S."/>
            <person name="Lapidus A."/>
            <person name="Barry K."/>
            <person name="Detter J.C."/>
            <person name="Glavina del Rio T."/>
            <person name="Hammon N."/>
            <person name="Israni S."/>
            <person name="Dalin E."/>
            <person name="Tice H."/>
            <person name="Pitluck S."/>
            <person name="Chain P."/>
            <person name="Malfatti S."/>
            <person name="Shin M."/>
            <person name="Vergez L."/>
            <person name="Schmutz J."/>
            <person name="Larimer F."/>
            <person name="Land M."/>
            <person name="Hauser L."/>
            <person name="Pelletier D.A."/>
            <person name="Kyrpides N."/>
            <person name="Kim E."/>
            <person name="Harwood C.S."/>
            <person name="Oda Y."/>
            <person name="Richardson P."/>
        </authorList>
    </citation>
    <scope>NUCLEOTIDE SEQUENCE [LARGE SCALE GENOMIC DNA]</scope>
    <source>
        <strain evidence="2">BisA53</strain>
    </source>
</reference>
<accession>Q07PX4</accession>
<proteinExistence type="predicted"/>
<dbReference type="AlphaFoldDB" id="Q07PX4"/>
<evidence type="ECO:0000259" key="1">
    <source>
        <dbReference type="SMART" id="SM01321"/>
    </source>
</evidence>
<dbReference type="GO" id="GO:0043565">
    <property type="term" value="F:sequence-specific DNA binding"/>
    <property type="evidence" value="ECO:0007669"/>
    <property type="project" value="TreeGrafter"/>
</dbReference>
<dbReference type="SUPFAM" id="SSF143422">
    <property type="entry name" value="Transposase IS200-like"/>
    <property type="match status" value="1"/>
</dbReference>
<sequence>MRNPSPHIEPSMTNYRRNAVAGGRFFFTVNLAERRLRLLTDHIDLLRGAFRHTRQHHPFGIDAIVILPDHLHAVWTLPDGDRDFALRWRLIKATFSRGLPAGERISESRARKAERGIWQRRYWEHTLRDDDDVARHIDYIHYNPVKHGHVARVADWPHSSFHRLVARGVYPADWAGNAADPDDNFGER</sequence>
<dbReference type="STRING" id="316055.RPE_2066"/>
<dbReference type="SMART" id="SM01321">
    <property type="entry name" value="Y1_Tnp"/>
    <property type="match status" value="1"/>
</dbReference>
<dbReference type="HOGENOM" id="CLU_068226_6_0_5"/>
<name>Q07PX4_RHOP5</name>
<dbReference type="EMBL" id="CP000463">
    <property type="protein sequence ID" value="ABJ06010.1"/>
    <property type="molecule type" value="Genomic_DNA"/>
</dbReference>
<dbReference type="GO" id="GO:0006313">
    <property type="term" value="P:DNA transposition"/>
    <property type="evidence" value="ECO:0007669"/>
    <property type="project" value="InterPro"/>
</dbReference>
<dbReference type="InterPro" id="IPR002686">
    <property type="entry name" value="Transposase_17"/>
</dbReference>
<dbReference type="InterPro" id="IPR036515">
    <property type="entry name" value="Transposase_17_sf"/>
</dbReference>
<feature type="domain" description="Transposase IS200-like" evidence="1">
    <location>
        <begin position="20"/>
        <end position="143"/>
    </location>
</feature>
<evidence type="ECO:0000313" key="2">
    <source>
        <dbReference type="EMBL" id="ABJ06010.1"/>
    </source>
</evidence>
<dbReference type="InterPro" id="IPR052715">
    <property type="entry name" value="RAYT_transposase"/>
</dbReference>
<dbReference type="PANTHER" id="PTHR36966:SF1">
    <property type="entry name" value="REP-ASSOCIATED TYROSINE TRANSPOSASE"/>
    <property type="match status" value="1"/>
</dbReference>
<dbReference type="PANTHER" id="PTHR36966">
    <property type="entry name" value="REP-ASSOCIATED TYROSINE TRANSPOSASE"/>
    <property type="match status" value="1"/>
</dbReference>